<dbReference type="Gene3D" id="2.40.50.100">
    <property type="match status" value="1"/>
</dbReference>
<comment type="function">
    <text evidence="1 4">This protein is a component of the acetyl coenzyme A carboxylase complex; first, biotin carboxylase catalyzes the carboxylation of the carrier protein and then the transcarboxylase transfers the carboxyl group to form malonyl-CoA.</text>
</comment>
<dbReference type="InterPro" id="IPR000089">
    <property type="entry name" value="Biotin_lipoyl"/>
</dbReference>
<dbReference type="PANTHER" id="PTHR45266:SF3">
    <property type="entry name" value="OXALOACETATE DECARBOXYLASE ALPHA CHAIN"/>
    <property type="match status" value="1"/>
</dbReference>
<gene>
    <name evidence="6" type="ORF">UABAM_03743</name>
</gene>
<evidence type="ECO:0000313" key="7">
    <source>
        <dbReference type="Proteomes" id="UP000326354"/>
    </source>
</evidence>
<protein>
    <recommendedName>
        <fullName evidence="2 4">Biotin carboxyl carrier protein of acetyl-CoA carboxylase</fullName>
    </recommendedName>
</protein>
<keyword evidence="7" id="KW-1185">Reference proteome</keyword>
<evidence type="ECO:0000256" key="1">
    <source>
        <dbReference type="ARBA" id="ARBA00003761"/>
    </source>
</evidence>
<dbReference type="GO" id="GO:0009317">
    <property type="term" value="C:acetyl-CoA carboxylase complex"/>
    <property type="evidence" value="ECO:0007669"/>
    <property type="project" value="InterPro"/>
</dbReference>
<name>A0A5S9IPM4_UABAM</name>
<dbReference type="PANTHER" id="PTHR45266">
    <property type="entry name" value="OXALOACETATE DECARBOXYLASE ALPHA CHAIN"/>
    <property type="match status" value="1"/>
</dbReference>
<proteinExistence type="predicted"/>
<evidence type="ECO:0000256" key="2">
    <source>
        <dbReference type="ARBA" id="ARBA00017562"/>
    </source>
</evidence>
<dbReference type="InterPro" id="IPR011053">
    <property type="entry name" value="Single_hybrid_motif"/>
</dbReference>
<dbReference type="GO" id="GO:0003989">
    <property type="term" value="F:acetyl-CoA carboxylase activity"/>
    <property type="evidence" value="ECO:0007669"/>
    <property type="project" value="InterPro"/>
</dbReference>
<dbReference type="AlphaFoldDB" id="A0A5S9IPM4"/>
<dbReference type="UniPathway" id="UPA00094"/>
<evidence type="ECO:0000313" key="6">
    <source>
        <dbReference type="EMBL" id="BBM85377.1"/>
    </source>
</evidence>
<keyword evidence="4" id="KW-0444">Lipid biosynthesis</keyword>
<keyword evidence="3 4" id="KW-0092">Biotin</keyword>
<organism evidence="6 7">
    <name type="scientific">Uabimicrobium amorphum</name>
    <dbReference type="NCBI Taxonomy" id="2596890"/>
    <lineage>
        <taxon>Bacteria</taxon>
        <taxon>Pseudomonadati</taxon>
        <taxon>Planctomycetota</taxon>
        <taxon>Candidatus Uabimicrobiia</taxon>
        <taxon>Candidatus Uabimicrobiales</taxon>
        <taxon>Candidatus Uabimicrobiaceae</taxon>
        <taxon>Candidatus Uabimicrobium</taxon>
    </lineage>
</organism>
<accession>A0A5S9IPM4</accession>
<dbReference type="EMBL" id="AP019860">
    <property type="protein sequence ID" value="BBM85377.1"/>
    <property type="molecule type" value="Genomic_DNA"/>
</dbReference>
<keyword evidence="4" id="KW-0276">Fatty acid metabolism</keyword>
<evidence type="ECO:0000256" key="4">
    <source>
        <dbReference type="RuleBase" id="RU364072"/>
    </source>
</evidence>
<evidence type="ECO:0000259" key="5">
    <source>
        <dbReference type="Pfam" id="PF00364"/>
    </source>
</evidence>
<evidence type="ECO:0000256" key="3">
    <source>
        <dbReference type="ARBA" id="ARBA00023267"/>
    </source>
</evidence>
<dbReference type="KEGG" id="uam:UABAM_03743"/>
<dbReference type="Proteomes" id="UP000326354">
    <property type="component" value="Chromosome"/>
</dbReference>
<dbReference type="CDD" id="cd06850">
    <property type="entry name" value="biotinyl_domain"/>
    <property type="match status" value="1"/>
</dbReference>
<dbReference type="InterPro" id="IPR050709">
    <property type="entry name" value="Biotin_Carboxyl_Carrier/Decarb"/>
</dbReference>
<reference evidence="6 7" key="1">
    <citation type="submission" date="2019-08" db="EMBL/GenBank/DDBJ databases">
        <title>Complete genome sequence of Candidatus Uab amorphum.</title>
        <authorList>
            <person name="Shiratori T."/>
            <person name="Suzuki S."/>
            <person name="Kakizawa Y."/>
            <person name="Ishida K."/>
        </authorList>
    </citation>
    <scope>NUCLEOTIDE SEQUENCE [LARGE SCALE GENOMIC DNA]</scope>
    <source>
        <strain evidence="6 7">SRT547</strain>
    </source>
</reference>
<feature type="domain" description="Lipoyl-binding" evidence="5">
    <location>
        <begin position="113"/>
        <end position="184"/>
    </location>
</feature>
<dbReference type="Pfam" id="PF00364">
    <property type="entry name" value="Biotin_lipoyl"/>
    <property type="match status" value="1"/>
</dbReference>
<sequence>METAICEATQNGFVVKSPAVGVYCNPPRNGALINSKTTCGTIRILGQKFPLQLPEHVQGIIKFTNREESTNVGYEQELFHIENVESLTTTAASEADAQQEMQNKNVVVAHTDGMFYRRPTPEEPCYVNVGDEVKKGQVLGLVEVMKTFNQILYSGEDLPETGKIKEICVEDGEEVKNKQVLFVIE</sequence>
<keyword evidence="4" id="KW-0275">Fatty acid biosynthesis</keyword>
<comment type="pathway">
    <text evidence="4">Lipid metabolism; fatty acid biosynthesis.</text>
</comment>
<dbReference type="GO" id="GO:0006633">
    <property type="term" value="P:fatty acid biosynthetic process"/>
    <property type="evidence" value="ECO:0007669"/>
    <property type="project" value="UniProtKB-UniPathway"/>
</dbReference>
<keyword evidence="4" id="KW-0443">Lipid metabolism</keyword>
<dbReference type="InterPro" id="IPR001249">
    <property type="entry name" value="AcCoA_biotinCC"/>
</dbReference>
<dbReference type="RefSeq" id="WP_229759274.1">
    <property type="nucleotide sequence ID" value="NZ_AP019860.1"/>
</dbReference>
<dbReference type="SUPFAM" id="SSF51230">
    <property type="entry name" value="Single hybrid motif"/>
    <property type="match status" value="1"/>
</dbReference>
<dbReference type="PRINTS" id="PR01071">
    <property type="entry name" value="ACOABIOTINCC"/>
</dbReference>